<name>A0A6S6SGL0_9BACT</name>
<gene>
    <name evidence="1" type="ORF">HELGO_WM35015</name>
</gene>
<dbReference type="Pfam" id="PF19841">
    <property type="entry name" value="GldN"/>
    <property type="match status" value="2"/>
</dbReference>
<protein>
    <submittedName>
        <fullName evidence="1">Uncharacterized protein</fullName>
    </submittedName>
</protein>
<evidence type="ECO:0000313" key="1">
    <source>
        <dbReference type="EMBL" id="CAA6807564.1"/>
    </source>
</evidence>
<sequence length="368" mass="42812">MQKNMNYALLILTNLLLLFTSYQAFSFQDIDKLLANPDITWVGEVYVDYHPHINILAPESEDSKNQHETIDYNAIEILKIKKQVSDDQLSPLPTLLSSKIFELNSKNFNLYKEADLKEKLSYKAYQEIIQQEVDEVKITFDPETYEQLIQVIKIPLNTSHIKQFRLKQVLSYNSKTNELNITPIALAPLQSINKFGSLPEKALFWMPIKEAFTTINLDHASIDWAKRFNKNISSDSIKTIKGTNNLSNLFIDMMTGYRTSPSTTKMYQIKHDHDQLIPFEPSFIQNIGIGLDTVISFNRETFEEMIEIVDIRLAAKDLPKIRITQDWAWDNKTQRMQIRVVGFAPIIYKADRNGNYSYTPFYYIRSKK</sequence>
<proteinExistence type="predicted"/>
<dbReference type="InterPro" id="IPR019847">
    <property type="entry name" value="Gliding_motility_assoc_GldN"/>
</dbReference>
<organism evidence="1">
    <name type="scientific">uncultured Aureispira sp</name>
    <dbReference type="NCBI Taxonomy" id="1331704"/>
    <lineage>
        <taxon>Bacteria</taxon>
        <taxon>Pseudomonadati</taxon>
        <taxon>Bacteroidota</taxon>
        <taxon>Saprospiria</taxon>
        <taxon>Saprospirales</taxon>
        <taxon>Saprospiraceae</taxon>
        <taxon>Aureispira</taxon>
        <taxon>environmental samples</taxon>
    </lineage>
</organism>
<accession>A0A6S6SGL0</accession>
<reference evidence="1" key="1">
    <citation type="submission" date="2020-01" db="EMBL/GenBank/DDBJ databases">
        <authorList>
            <person name="Meier V. D."/>
            <person name="Meier V D."/>
        </authorList>
    </citation>
    <scope>NUCLEOTIDE SEQUENCE</scope>
    <source>
        <strain evidence="1">HLG_WM_MAG_10</strain>
    </source>
</reference>
<dbReference type="EMBL" id="CACVAQ010000135">
    <property type="protein sequence ID" value="CAA6807564.1"/>
    <property type="molecule type" value="Genomic_DNA"/>
</dbReference>
<dbReference type="AlphaFoldDB" id="A0A6S6SGL0"/>